<proteinExistence type="inferred from homology"/>
<dbReference type="PANTHER" id="PTHR34068">
    <property type="entry name" value="UPF0145 PROTEIN YBJQ"/>
    <property type="match status" value="1"/>
</dbReference>
<reference evidence="2" key="2">
    <citation type="submission" date="2024-10" db="UniProtKB">
        <authorList>
            <consortium name="EnsemblProtists"/>
        </authorList>
    </citation>
    <scope>IDENTIFICATION</scope>
</reference>
<evidence type="ECO:0000256" key="1">
    <source>
        <dbReference type="ARBA" id="ARBA00010751"/>
    </source>
</evidence>
<dbReference type="KEGG" id="ehx:EMIHUDRAFT_205477"/>
<dbReference type="Gene3D" id="3.30.110.70">
    <property type="entry name" value="Hypothetical protein apc22750. Chain B"/>
    <property type="match status" value="1"/>
</dbReference>
<organism evidence="2 3">
    <name type="scientific">Emiliania huxleyi (strain CCMP1516)</name>
    <dbReference type="NCBI Taxonomy" id="280463"/>
    <lineage>
        <taxon>Eukaryota</taxon>
        <taxon>Haptista</taxon>
        <taxon>Haptophyta</taxon>
        <taxon>Prymnesiophyceae</taxon>
        <taxon>Isochrysidales</taxon>
        <taxon>Noelaerhabdaceae</taxon>
        <taxon>Emiliania</taxon>
    </lineage>
</organism>
<evidence type="ECO:0000313" key="2">
    <source>
        <dbReference type="EnsemblProtists" id="EOD26439"/>
    </source>
</evidence>
<evidence type="ECO:0000313" key="3">
    <source>
        <dbReference type="Proteomes" id="UP000013827"/>
    </source>
</evidence>
<dbReference type="GeneID" id="17271985"/>
<dbReference type="OMA" id="WTEICAY"/>
<protein>
    <submittedName>
        <fullName evidence="2">Uncharacterized protein</fullName>
    </submittedName>
</protein>
<dbReference type="InterPro" id="IPR035439">
    <property type="entry name" value="UPF0145_dom_sf"/>
</dbReference>
<dbReference type="SUPFAM" id="SSF117782">
    <property type="entry name" value="YbjQ-like"/>
    <property type="match status" value="1"/>
</dbReference>
<accession>A0A0D3JSF4</accession>
<name>A0A0D3JSF4_EMIH1</name>
<dbReference type="InterPro" id="IPR002765">
    <property type="entry name" value="UPF0145_YbjQ-like"/>
</dbReference>
<keyword evidence="3" id="KW-1185">Reference proteome</keyword>
<sequence>MLFASRRATLRLTTRGTRHLSDHAPAAAVAFSTTDSIPGSTVVQFCGLAEGSTVRAKNVGHDLLAGFRQIVGGEITSYTDLLQEARAEAMSRLADDATAKGGNAVIGLRLVSSSVSAGASEILAYGTAVRVE</sequence>
<dbReference type="EnsemblProtists" id="EOD26439">
    <property type="protein sequence ID" value="EOD26439"/>
    <property type="gene ID" value="EMIHUDRAFT_205477"/>
</dbReference>
<dbReference type="PANTHER" id="PTHR34068:SF2">
    <property type="entry name" value="UPF0145 PROTEIN SCO3412"/>
    <property type="match status" value="1"/>
</dbReference>
<reference evidence="3" key="1">
    <citation type="journal article" date="2013" name="Nature">
        <title>Pan genome of the phytoplankton Emiliania underpins its global distribution.</title>
        <authorList>
            <person name="Read B.A."/>
            <person name="Kegel J."/>
            <person name="Klute M.J."/>
            <person name="Kuo A."/>
            <person name="Lefebvre S.C."/>
            <person name="Maumus F."/>
            <person name="Mayer C."/>
            <person name="Miller J."/>
            <person name="Monier A."/>
            <person name="Salamov A."/>
            <person name="Young J."/>
            <person name="Aguilar M."/>
            <person name="Claverie J.M."/>
            <person name="Frickenhaus S."/>
            <person name="Gonzalez K."/>
            <person name="Herman E.K."/>
            <person name="Lin Y.C."/>
            <person name="Napier J."/>
            <person name="Ogata H."/>
            <person name="Sarno A.F."/>
            <person name="Shmutz J."/>
            <person name="Schroeder D."/>
            <person name="de Vargas C."/>
            <person name="Verret F."/>
            <person name="von Dassow P."/>
            <person name="Valentin K."/>
            <person name="Van de Peer Y."/>
            <person name="Wheeler G."/>
            <person name="Dacks J.B."/>
            <person name="Delwiche C.F."/>
            <person name="Dyhrman S.T."/>
            <person name="Glockner G."/>
            <person name="John U."/>
            <person name="Richards T."/>
            <person name="Worden A.Z."/>
            <person name="Zhang X."/>
            <person name="Grigoriev I.V."/>
            <person name="Allen A.E."/>
            <person name="Bidle K."/>
            <person name="Borodovsky M."/>
            <person name="Bowler C."/>
            <person name="Brownlee C."/>
            <person name="Cock J.M."/>
            <person name="Elias M."/>
            <person name="Gladyshev V.N."/>
            <person name="Groth M."/>
            <person name="Guda C."/>
            <person name="Hadaegh A."/>
            <person name="Iglesias-Rodriguez M.D."/>
            <person name="Jenkins J."/>
            <person name="Jones B.M."/>
            <person name="Lawson T."/>
            <person name="Leese F."/>
            <person name="Lindquist E."/>
            <person name="Lobanov A."/>
            <person name="Lomsadze A."/>
            <person name="Malik S.B."/>
            <person name="Marsh M.E."/>
            <person name="Mackinder L."/>
            <person name="Mock T."/>
            <person name="Mueller-Roeber B."/>
            <person name="Pagarete A."/>
            <person name="Parker M."/>
            <person name="Probert I."/>
            <person name="Quesneville H."/>
            <person name="Raines C."/>
            <person name="Rensing S.A."/>
            <person name="Riano-Pachon D.M."/>
            <person name="Richier S."/>
            <person name="Rokitta S."/>
            <person name="Shiraiwa Y."/>
            <person name="Soanes D.M."/>
            <person name="van der Giezen M."/>
            <person name="Wahlund T.M."/>
            <person name="Williams B."/>
            <person name="Wilson W."/>
            <person name="Wolfe G."/>
            <person name="Wurch L.L."/>
        </authorList>
    </citation>
    <scope>NUCLEOTIDE SEQUENCE</scope>
</reference>
<dbReference type="RefSeq" id="XP_005778868.1">
    <property type="nucleotide sequence ID" value="XM_005778811.1"/>
</dbReference>
<comment type="similarity">
    <text evidence="1">Belongs to the UPF0145 family.</text>
</comment>
<dbReference type="Pfam" id="PF01906">
    <property type="entry name" value="YbjQ_1"/>
    <property type="match status" value="1"/>
</dbReference>
<dbReference type="HAMAP" id="MF_00338">
    <property type="entry name" value="UPF0145"/>
    <property type="match status" value="1"/>
</dbReference>
<dbReference type="PaxDb" id="2903-EOD26439"/>
<dbReference type="AlphaFoldDB" id="A0A0D3JSF4"/>
<dbReference type="HOGENOM" id="CLU_117144_1_2_1"/>
<dbReference type="Proteomes" id="UP000013827">
    <property type="component" value="Unassembled WGS sequence"/>
</dbReference>